<organism evidence="2 3">
    <name type="scientific">Mikania micrantha</name>
    <name type="common">bitter vine</name>
    <dbReference type="NCBI Taxonomy" id="192012"/>
    <lineage>
        <taxon>Eukaryota</taxon>
        <taxon>Viridiplantae</taxon>
        <taxon>Streptophyta</taxon>
        <taxon>Embryophyta</taxon>
        <taxon>Tracheophyta</taxon>
        <taxon>Spermatophyta</taxon>
        <taxon>Magnoliopsida</taxon>
        <taxon>eudicotyledons</taxon>
        <taxon>Gunneridae</taxon>
        <taxon>Pentapetalae</taxon>
        <taxon>asterids</taxon>
        <taxon>campanulids</taxon>
        <taxon>Asterales</taxon>
        <taxon>Asteraceae</taxon>
        <taxon>Asteroideae</taxon>
        <taxon>Heliantheae alliance</taxon>
        <taxon>Eupatorieae</taxon>
        <taxon>Mikania</taxon>
    </lineage>
</organism>
<feature type="region of interest" description="Disordered" evidence="1">
    <location>
        <begin position="183"/>
        <end position="210"/>
    </location>
</feature>
<dbReference type="EMBL" id="SZYD01000006">
    <property type="protein sequence ID" value="KAD5960768.1"/>
    <property type="molecule type" value="Genomic_DNA"/>
</dbReference>
<name>A0A5N6P6R1_9ASTR</name>
<dbReference type="OrthoDB" id="1165233at2759"/>
<sequence>MAGNEGDQRGQPIKESHMSLECSMLNTTNYNNWTLRLKEIFRVHGMLQAIEPRPVSTLKQKKDNMAIALLLQSIPEELVVQVSHLDTAKKIWDALKTQFIKDQESINDYAAKTSCIVSKAASLGGACEDKKLVRKLLGSVPHKFIPIVSSIEQFADLKIMSFQEGVRRLKTYEERLKGAESTGEAQGKLLLHQNGPSQKSGYNGKGKKEL</sequence>
<evidence type="ECO:0000313" key="2">
    <source>
        <dbReference type="EMBL" id="KAD5960768.1"/>
    </source>
</evidence>
<keyword evidence="3" id="KW-1185">Reference proteome</keyword>
<gene>
    <name evidence="2" type="ORF">E3N88_12240</name>
</gene>
<comment type="caution">
    <text evidence="2">The sequence shown here is derived from an EMBL/GenBank/DDBJ whole genome shotgun (WGS) entry which is preliminary data.</text>
</comment>
<accession>A0A5N6P6R1</accession>
<dbReference type="AlphaFoldDB" id="A0A5N6P6R1"/>
<dbReference type="Proteomes" id="UP000326396">
    <property type="component" value="Linkage Group LG14"/>
</dbReference>
<dbReference type="PANTHER" id="PTHR35317:SF38">
    <property type="entry name" value="RNA-DIRECTED DNA POLYMERASE"/>
    <property type="match status" value="1"/>
</dbReference>
<proteinExistence type="predicted"/>
<dbReference type="PANTHER" id="PTHR35317">
    <property type="entry name" value="OS04G0629600 PROTEIN"/>
    <property type="match status" value="1"/>
</dbReference>
<evidence type="ECO:0000256" key="1">
    <source>
        <dbReference type="SAM" id="MobiDB-lite"/>
    </source>
</evidence>
<evidence type="ECO:0008006" key="4">
    <source>
        <dbReference type="Google" id="ProtNLM"/>
    </source>
</evidence>
<evidence type="ECO:0000313" key="3">
    <source>
        <dbReference type="Proteomes" id="UP000326396"/>
    </source>
</evidence>
<reference evidence="2 3" key="1">
    <citation type="submission" date="2019-05" db="EMBL/GenBank/DDBJ databases">
        <title>Mikania micrantha, genome provides insights into the molecular mechanism of rapid growth.</title>
        <authorList>
            <person name="Liu B."/>
        </authorList>
    </citation>
    <scope>NUCLEOTIDE SEQUENCE [LARGE SCALE GENOMIC DNA]</scope>
    <source>
        <strain evidence="2">NLD-2019</strain>
        <tissue evidence="2">Leaf</tissue>
    </source>
</reference>
<protein>
    <recommendedName>
        <fullName evidence="4">DUF4219 domain-containing protein</fullName>
    </recommendedName>
</protein>